<dbReference type="Pfam" id="PF08263">
    <property type="entry name" value="LRRNT_2"/>
    <property type="match status" value="1"/>
</dbReference>
<evidence type="ECO:0000313" key="14">
    <source>
        <dbReference type="EMBL" id="GEU45335.1"/>
    </source>
</evidence>
<keyword evidence="3" id="KW-1003">Cell membrane</keyword>
<proteinExistence type="inferred from homology"/>
<dbReference type="Pfam" id="PF00560">
    <property type="entry name" value="LRR_1"/>
    <property type="match status" value="6"/>
</dbReference>
<comment type="caution">
    <text evidence="14">The sequence shown here is derived from an EMBL/GenBank/DDBJ whole genome shotgun (WGS) entry which is preliminary data.</text>
</comment>
<dbReference type="GO" id="GO:0051707">
    <property type="term" value="P:response to other organism"/>
    <property type="evidence" value="ECO:0007669"/>
    <property type="project" value="UniProtKB-ARBA"/>
</dbReference>
<dbReference type="InterPro" id="IPR013210">
    <property type="entry name" value="LRR_N_plant-typ"/>
</dbReference>
<evidence type="ECO:0000256" key="7">
    <source>
        <dbReference type="ARBA" id="ARBA00022737"/>
    </source>
</evidence>
<gene>
    <name evidence="14" type="ORF">Tci_017313</name>
</gene>
<dbReference type="EMBL" id="BKCJ010001971">
    <property type="protein sequence ID" value="GEU45335.1"/>
    <property type="molecule type" value="Genomic_DNA"/>
</dbReference>
<dbReference type="GO" id="GO:0009791">
    <property type="term" value="P:post-embryonic development"/>
    <property type="evidence" value="ECO:0007669"/>
    <property type="project" value="UniProtKB-ARBA"/>
</dbReference>
<dbReference type="FunFam" id="3.80.10.10:FF:000213">
    <property type="entry name" value="Tyrosine-sulfated glycopeptide receptor 1"/>
    <property type="match status" value="1"/>
</dbReference>
<protein>
    <submittedName>
        <fullName evidence="14">Uncharacterized protein</fullName>
    </submittedName>
</protein>
<evidence type="ECO:0000256" key="9">
    <source>
        <dbReference type="ARBA" id="ARBA00023136"/>
    </source>
</evidence>
<keyword evidence="7" id="KW-0677">Repeat</keyword>
<keyword evidence="8 11" id="KW-1133">Transmembrane helix</keyword>
<evidence type="ECO:0000256" key="5">
    <source>
        <dbReference type="ARBA" id="ARBA00022692"/>
    </source>
</evidence>
<dbReference type="SMART" id="SM00369">
    <property type="entry name" value="LRR_TYP"/>
    <property type="match status" value="6"/>
</dbReference>
<evidence type="ECO:0000256" key="8">
    <source>
        <dbReference type="ARBA" id="ARBA00022989"/>
    </source>
</evidence>
<evidence type="ECO:0000256" key="11">
    <source>
        <dbReference type="SAM" id="Phobius"/>
    </source>
</evidence>
<keyword evidence="6" id="KW-0732">Signal</keyword>
<accession>A0A6L2KBC2</accession>
<evidence type="ECO:0000256" key="1">
    <source>
        <dbReference type="ARBA" id="ARBA00004251"/>
    </source>
</evidence>
<organism evidence="14">
    <name type="scientific">Tanacetum cinerariifolium</name>
    <name type="common">Dalmatian daisy</name>
    <name type="synonym">Chrysanthemum cinerariifolium</name>
    <dbReference type="NCBI Taxonomy" id="118510"/>
    <lineage>
        <taxon>Eukaryota</taxon>
        <taxon>Viridiplantae</taxon>
        <taxon>Streptophyta</taxon>
        <taxon>Embryophyta</taxon>
        <taxon>Tracheophyta</taxon>
        <taxon>Spermatophyta</taxon>
        <taxon>Magnoliopsida</taxon>
        <taxon>eudicotyledons</taxon>
        <taxon>Gunneridae</taxon>
        <taxon>Pentapetalae</taxon>
        <taxon>asterids</taxon>
        <taxon>campanulids</taxon>
        <taxon>Asterales</taxon>
        <taxon>Asteraceae</taxon>
        <taxon>Asteroideae</taxon>
        <taxon>Anthemideae</taxon>
        <taxon>Anthemidinae</taxon>
        <taxon>Tanacetum</taxon>
    </lineage>
</organism>
<dbReference type="SUPFAM" id="SSF52058">
    <property type="entry name" value="L domain-like"/>
    <property type="match status" value="2"/>
</dbReference>
<dbReference type="GO" id="GO:0006952">
    <property type="term" value="P:defense response"/>
    <property type="evidence" value="ECO:0007669"/>
    <property type="project" value="UniProtKB-ARBA"/>
</dbReference>
<dbReference type="InterPro" id="IPR025875">
    <property type="entry name" value="Leu-rich_rpt_4"/>
</dbReference>
<evidence type="ECO:0000256" key="3">
    <source>
        <dbReference type="ARBA" id="ARBA00022475"/>
    </source>
</evidence>
<keyword evidence="10" id="KW-0325">Glycoprotein</keyword>
<evidence type="ECO:0000256" key="10">
    <source>
        <dbReference type="ARBA" id="ARBA00023180"/>
    </source>
</evidence>
<dbReference type="InterPro" id="IPR046956">
    <property type="entry name" value="RLP23-like"/>
</dbReference>
<dbReference type="PANTHER" id="PTHR48063:SF112">
    <property type="entry name" value="RECEPTOR LIKE PROTEIN 30-LIKE"/>
    <property type="match status" value="1"/>
</dbReference>
<dbReference type="InterPro" id="IPR032675">
    <property type="entry name" value="LRR_dom_sf"/>
</dbReference>
<keyword evidence="5 11" id="KW-0812">Transmembrane</keyword>
<dbReference type="SUPFAM" id="SSF52047">
    <property type="entry name" value="RNI-like"/>
    <property type="match status" value="1"/>
</dbReference>
<reference evidence="14" key="1">
    <citation type="journal article" date="2019" name="Sci. Rep.">
        <title>Draft genome of Tanacetum cinerariifolium, the natural source of mosquito coil.</title>
        <authorList>
            <person name="Yamashiro T."/>
            <person name="Shiraishi A."/>
            <person name="Satake H."/>
            <person name="Nakayama K."/>
        </authorList>
    </citation>
    <scope>NUCLEOTIDE SEQUENCE</scope>
</reference>
<dbReference type="Pfam" id="PF12799">
    <property type="entry name" value="LRR_4"/>
    <property type="match status" value="1"/>
</dbReference>
<dbReference type="FunFam" id="3.80.10.10:FF:000233">
    <property type="entry name" value="Leucine-rich repeat receptor-like protein kinase TDR"/>
    <property type="match status" value="1"/>
</dbReference>
<evidence type="ECO:0000256" key="6">
    <source>
        <dbReference type="ARBA" id="ARBA00022729"/>
    </source>
</evidence>
<dbReference type="InterPro" id="IPR001611">
    <property type="entry name" value="Leu-rich_rpt"/>
</dbReference>
<evidence type="ECO:0000256" key="4">
    <source>
        <dbReference type="ARBA" id="ARBA00022614"/>
    </source>
</evidence>
<dbReference type="Pfam" id="PF23598">
    <property type="entry name" value="LRR_14"/>
    <property type="match status" value="1"/>
</dbReference>
<keyword evidence="9 11" id="KW-0472">Membrane</keyword>
<sequence>MAKRRHGKRAYVMLSLSQTNPVPDTLGGAPHMPVVRQVTGQRLVTSSISTHSDNTIQSVLDHLLTLTPKFGPEVTPKARLTRVVSLCVGNIPHRWPEVLSAHMYMCLGAENTTICSEQERSALLKFKQSIIDEFGMLSTWVVGDECCRWKGVDCDVATGSVVGLSLRGHVIWNSNYFPESYPVDKDHSFTIGKDYYKNLDSLDNEDNYLVGDEVMSSLAELTHLKSLDLSGNNFRKAQIPEFIGSFRHLAYLNLSNAGFSGIIPPHLGNLSNLEVLDLSSPRQDLMADDMTWAFGLKFLKNLDLSGVNLIRAQSLNMVFHNIPSLINVSLSHCSLNNAHLGPHPHSSKTLSNIEYLDLSKNFFKDQMPVFLQNMTSLAFLDLSNSDFSMTWTFVNLLIMIPSLSELHLSGCGLHNEHLSPTHLNVSTRSNIQHLDLSLNSLQGRFPSFLTNMKSLRVLDLKHNFLNSSVPVIPNLLKLDISSNNFTNIKHVGMWRQCHLKQWILSWNYLGDEMIGMATNISGCSHYVLEVLYLDHNQLRGSIPESLSRLTNLRVLDMSSNELTTPIPEAVSLSRLTNLRVLDMSSNELTTPIPEAVCRFRFLSVLDLSSNSLNGAIPIPVGNLKKIIFLDLSANNLQGKVSEAHFANLSMLKHLDISSNNNLALDVSREWIPPFQLKIARLGSCKISPEFPQWLRHQTKLKMLVFSNAGISGLLPSWLRKMPIIPHIDLSHNNLSGSLTNLPFGYPFNGFQDEYRGSLLLQNNLFNGSIPRSLCRRTALEVLNLSKNRLTGKIPKCLENLEQLRALIFSSNALSGEIPSSIGGNSLLSWLHLNDNKLTGELPQDLRNLHDLWILDVGNNELYGKIPEWIAELTELMVLRLHENKFIGRVPSSLCKNQCLQILDVAHNYLNGTIPGCIGELSGMVYDNCCRHYTYSQENMIQVIKGSASIYSTILELVVNIDLSSNELVGQIPEDLTKLTGLSLDFSENNLTGMIPSSMVDWHVLVLDLSHNNLSGQIPRPRHPETFDISTFAGNEYLCGPPLPKTCPITSTSNHPTVDEQKNLWFYLDIMGGFATGFCGVIGVLFFKKQWRHHLYRFAKVTMHGQDTH</sequence>
<keyword evidence="4" id="KW-0433">Leucine-rich repeat</keyword>
<name>A0A6L2KBC2_TANCI</name>
<dbReference type="AlphaFoldDB" id="A0A6L2KBC2"/>
<dbReference type="InterPro" id="IPR003591">
    <property type="entry name" value="Leu-rich_rpt_typical-subtyp"/>
</dbReference>
<feature type="domain" description="Leucine-rich repeat-containing N-terminal plant-type" evidence="12">
    <location>
        <begin position="117"/>
        <end position="155"/>
    </location>
</feature>
<evidence type="ECO:0000259" key="13">
    <source>
        <dbReference type="Pfam" id="PF23598"/>
    </source>
</evidence>
<dbReference type="GO" id="GO:0005886">
    <property type="term" value="C:plasma membrane"/>
    <property type="evidence" value="ECO:0007669"/>
    <property type="project" value="UniProtKB-SubCell"/>
</dbReference>
<feature type="transmembrane region" description="Helical" evidence="11">
    <location>
        <begin position="1063"/>
        <end position="1086"/>
    </location>
</feature>
<evidence type="ECO:0000256" key="2">
    <source>
        <dbReference type="ARBA" id="ARBA00009592"/>
    </source>
</evidence>
<feature type="domain" description="Disease resistance R13L4/SHOC-2-like LRR" evidence="13">
    <location>
        <begin position="213"/>
        <end position="494"/>
    </location>
</feature>
<comment type="similarity">
    <text evidence="2">Belongs to the RLP family.</text>
</comment>
<dbReference type="PANTHER" id="PTHR48063">
    <property type="entry name" value="LRR RECEPTOR-LIKE KINASE"/>
    <property type="match status" value="1"/>
</dbReference>
<dbReference type="InterPro" id="IPR055414">
    <property type="entry name" value="LRR_R13L4/SHOC2-like"/>
</dbReference>
<evidence type="ECO:0000259" key="12">
    <source>
        <dbReference type="Pfam" id="PF08263"/>
    </source>
</evidence>
<comment type="subcellular location">
    <subcellularLocation>
        <location evidence="1">Cell membrane</location>
        <topology evidence="1">Single-pass type I membrane protein</topology>
    </subcellularLocation>
</comment>
<dbReference type="Gene3D" id="3.80.10.10">
    <property type="entry name" value="Ribonuclease Inhibitor"/>
    <property type="match status" value="4"/>
</dbReference>